<evidence type="ECO:0000256" key="10">
    <source>
        <dbReference type="ARBA" id="ARBA00023157"/>
    </source>
</evidence>
<proteinExistence type="inferred from homology"/>
<dbReference type="InterPro" id="IPR003915">
    <property type="entry name" value="PKD_2"/>
</dbReference>
<keyword evidence="14" id="KW-0106">Calcium</keyword>
<keyword evidence="5 16" id="KW-0812">Transmembrane</keyword>
<evidence type="ECO:0000259" key="17">
    <source>
        <dbReference type="Pfam" id="PF08016"/>
    </source>
</evidence>
<evidence type="ECO:0000256" key="11">
    <source>
        <dbReference type="ARBA" id="ARBA00023180"/>
    </source>
</evidence>
<dbReference type="PANTHER" id="PTHR10877:SF183">
    <property type="entry name" value="AT14535P-RELATED"/>
    <property type="match status" value="1"/>
</dbReference>
<protein>
    <recommendedName>
        <fullName evidence="21">EF-hand domain-containing protein</fullName>
    </recommendedName>
</protein>
<feature type="binding site" evidence="14">
    <location>
        <position position="640"/>
    </location>
    <ligand>
        <name>Ca(2+)</name>
        <dbReference type="ChEBI" id="CHEBI:29108"/>
        <label>2</label>
    </ligand>
</feature>
<keyword evidence="4" id="KW-1003">Cell membrane</keyword>
<keyword evidence="13 14" id="KW-0407">Ion channel</keyword>
<keyword evidence="6 16" id="KW-1133">Transmembrane helix</keyword>
<evidence type="ECO:0000259" key="18">
    <source>
        <dbReference type="Pfam" id="PF20519"/>
    </source>
</evidence>
<dbReference type="GO" id="GO:0050982">
    <property type="term" value="P:detection of mechanical stimulus"/>
    <property type="evidence" value="ECO:0007669"/>
    <property type="project" value="TreeGrafter"/>
</dbReference>
<feature type="binding site" evidence="14">
    <location>
        <position position="638"/>
    </location>
    <ligand>
        <name>Ca(2+)</name>
        <dbReference type="ChEBI" id="CHEBI:29108"/>
        <label>2</label>
    </ligand>
</feature>
<evidence type="ECO:0000256" key="5">
    <source>
        <dbReference type="ARBA" id="ARBA00022692"/>
    </source>
</evidence>
<name>A0AA85J537_TRIRE</name>
<reference evidence="20" key="2">
    <citation type="submission" date="2023-11" db="UniProtKB">
        <authorList>
            <consortium name="WormBaseParasite"/>
        </authorList>
    </citation>
    <scope>IDENTIFICATION</scope>
</reference>
<feature type="transmembrane region" description="Helical" evidence="16">
    <location>
        <begin position="379"/>
        <end position="402"/>
    </location>
</feature>
<comment type="similarity">
    <text evidence="2">Belongs to the polycystin family.</text>
</comment>
<evidence type="ECO:0000256" key="6">
    <source>
        <dbReference type="ARBA" id="ARBA00022989"/>
    </source>
</evidence>
<feature type="transmembrane region" description="Helical" evidence="16">
    <location>
        <begin position="85"/>
        <end position="111"/>
    </location>
</feature>
<dbReference type="SUPFAM" id="SSF81324">
    <property type="entry name" value="Voltage-gated potassium channels"/>
    <property type="match status" value="1"/>
</dbReference>
<sequence length="753" mass="86846">MEDAGYSVSKRKPQQIKKTNSVRFDDEVKVAADKPNNSNYMIEEKPRRSSINVLRNKFFRTVWATRNTVNASDRRIFISTTLRELILYVIFLTLLLIIALMSLNSLAYFYYTSIYNLFILSKNPTDDNTRPFQGIRDQASMWAYIKGQLLDSLYWDTWYNQLNVSYNERGFIGHDNKILGVSRLRQLRVDPSKCKTQSTMRKVIEKCYPAYSTDVQYKGPIEVQGNITPYYTINAWNFSDDSVTGATGFSAPYGYYDGSGYIQDLSKSRNITEAILDELFQGRWIDQATRVLFIDFTVYNANINMFMIVKITFEMPESGGIFGSCEIQPAKLLRYQTSLDYFVLACEIMYLIFLVYYIIEEIIEISVKRWKYFLSVWNLMDAAMIIISLICAGFLIYSTIIVEKNMATLINNVSSYPNFDYLGYWYGHYIRAIALCVFLGIVKIFKYLTFDNSLNQLTSTLSNGAYDLLGFLVMFCIVYFAFAQLGYLAFSAKTVAYSSFTQTTYSLFRIMVGDIDFPSILQAHPVLGPIFFVTFIFFVFFVLLNMFLAIVDESYRATKAELIKQKNDLTLGHILKKKAKDVVKRVQKKRSKSIVRILRESGLMGLEMLPYEYYRVALKNHGYSDAEIFSTFIKYDEDGDNNLSLSEQQQLAYEIQMGLIYKSVDPTDEGIGMDDDLNGDLLKSREDEEHYVDPEDYNELVQNVDIMEATLVSIITRIDELIASLEQIELAKREHRNQLSGIIKDTTQGAQFT</sequence>
<comment type="subcellular location">
    <subcellularLocation>
        <location evidence="1">Cell projection</location>
        <location evidence="1">Cilium membrane</location>
        <topology evidence="1">Multi-pass membrane protein</topology>
    </subcellularLocation>
</comment>
<keyword evidence="14" id="KW-0109">Calcium transport</keyword>
<feature type="transmembrane region" description="Helical" evidence="16">
    <location>
        <begin position="422"/>
        <end position="445"/>
    </location>
</feature>
<dbReference type="Proteomes" id="UP000050795">
    <property type="component" value="Unassembled WGS sequence"/>
</dbReference>
<organism evidence="19 20">
    <name type="scientific">Trichobilharzia regenti</name>
    <name type="common">Nasal bird schistosome</name>
    <dbReference type="NCBI Taxonomy" id="157069"/>
    <lineage>
        <taxon>Eukaryota</taxon>
        <taxon>Metazoa</taxon>
        <taxon>Spiralia</taxon>
        <taxon>Lophotrochozoa</taxon>
        <taxon>Platyhelminthes</taxon>
        <taxon>Trematoda</taxon>
        <taxon>Digenea</taxon>
        <taxon>Strigeidida</taxon>
        <taxon>Schistosomatoidea</taxon>
        <taxon>Schistosomatidae</taxon>
        <taxon>Trichobilharzia</taxon>
    </lineage>
</organism>
<evidence type="ECO:0000256" key="4">
    <source>
        <dbReference type="ARBA" id="ARBA00022475"/>
    </source>
</evidence>
<dbReference type="AlphaFoldDB" id="A0AA85J537"/>
<reference evidence="19" key="1">
    <citation type="submission" date="2022-06" db="EMBL/GenBank/DDBJ databases">
        <authorList>
            <person name="Berger JAMES D."/>
            <person name="Berger JAMES D."/>
        </authorList>
    </citation>
    <scope>NUCLEOTIDE SEQUENCE [LARGE SCALE GENOMIC DNA]</scope>
</reference>
<keyword evidence="19" id="KW-1185">Reference proteome</keyword>
<feature type="transmembrane region" description="Helical" evidence="16">
    <location>
        <begin position="341"/>
        <end position="359"/>
    </location>
</feature>
<evidence type="ECO:0008006" key="21">
    <source>
        <dbReference type="Google" id="ProtNLM"/>
    </source>
</evidence>
<evidence type="ECO:0000256" key="1">
    <source>
        <dbReference type="ARBA" id="ARBA00004272"/>
    </source>
</evidence>
<evidence type="ECO:0000256" key="9">
    <source>
        <dbReference type="ARBA" id="ARBA00023136"/>
    </source>
</evidence>
<dbReference type="PRINTS" id="PR01433">
    <property type="entry name" value="POLYCYSTIN2"/>
</dbReference>
<feature type="binding site" evidence="14">
    <location>
        <position position="636"/>
    </location>
    <ligand>
        <name>Ca(2+)</name>
        <dbReference type="ChEBI" id="CHEBI:29108"/>
        <label>2</label>
    </ligand>
</feature>
<keyword evidence="8 14" id="KW-0406">Ion transport</keyword>
<evidence type="ECO:0000256" key="2">
    <source>
        <dbReference type="ARBA" id="ARBA00007200"/>
    </source>
</evidence>
<evidence type="ECO:0000256" key="16">
    <source>
        <dbReference type="SAM" id="Phobius"/>
    </source>
</evidence>
<dbReference type="PANTHER" id="PTHR10877">
    <property type="entry name" value="POLYCYSTIN FAMILY MEMBER"/>
    <property type="match status" value="1"/>
</dbReference>
<dbReference type="InterPro" id="IPR013122">
    <property type="entry name" value="PKD1_2_channel"/>
</dbReference>
<dbReference type="GO" id="GO:0060170">
    <property type="term" value="C:ciliary membrane"/>
    <property type="evidence" value="ECO:0007669"/>
    <property type="project" value="UniProtKB-SubCell"/>
</dbReference>
<evidence type="ECO:0000256" key="3">
    <source>
        <dbReference type="ARBA" id="ARBA00022448"/>
    </source>
</evidence>
<keyword evidence="3" id="KW-0813">Transport</keyword>
<evidence type="ECO:0000313" key="19">
    <source>
        <dbReference type="Proteomes" id="UP000050795"/>
    </source>
</evidence>
<keyword evidence="12" id="KW-0966">Cell projection</keyword>
<dbReference type="WBParaSite" id="TREG1_124590.1">
    <property type="protein sequence ID" value="TREG1_124590.1"/>
    <property type="gene ID" value="TREG1_124590"/>
</dbReference>
<keyword evidence="9 16" id="KW-0472">Membrane</keyword>
<dbReference type="GO" id="GO:0005262">
    <property type="term" value="F:calcium channel activity"/>
    <property type="evidence" value="ECO:0007669"/>
    <property type="project" value="UniProtKB-KW"/>
</dbReference>
<keyword evidence="14" id="KW-0107">Calcium channel</keyword>
<dbReference type="Gene3D" id="1.20.5.340">
    <property type="match status" value="1"/>
</dbReference>
<evidence type="ECO:0000256" key="12">
    <source>
        <dbReference type="ARBA" id="ARBA00023273"/>
    </source>
</evidence>
<dbReference type="Pfam" id="PF20519">
    <property type="entry name" value="Polycystin_dom"/>
    <property type="match status" value="1"/>
</dbReference>
<accession>A0AA85J537</accession>
<keyword evidence="14" id="KW-0479">Metal-binding</keyword>
<dbReference type="InterPro" id="IPR046791">
    <property type="entry name" value="Polycystin_dom"/>
</dbReference>
<feature type="domain" description="Polycystin" evidence="18">
    <location>
        <begin position="132"/>
        <end position="333"/>
    </location>
</feature>
<feature type="transmembrane region" description="Helical" evidence="16">
    <location>
        <begin position="466"/>
        <end position="490"/>
    </location>
</feature>
<keyword evidence="10" id="KW-1015">Disulfide bond</keyword>
<dbReference type="GO" id="GO:0005509">
    <property type="term" value="F:calcium ion binding"/>
    <property type="evidence" value="ECO:0007669"/>
    <property type="project" value="InterPro"/>
</dbReference>
<evidence type="ECO:0000256" key="15">
    <source>
        <dbReference type="PIRSR" id="PIRSR603915-2"/>
    </source>
</evidence>
<keyword evidence="7" id="KW-0175">Coiled coil</keyword>
<evidence type="ECO:0000256" key="14">
    <source>
        <dbReference type="PIRSR" id="PIRSR603915-1"/>
    </source>
</evidence>
<feature type="disulfide bond" evidence="15">
    <location>
        <begin position="194"/>
        <end position="207"/>
    </location>
</feature>
<dbReference type="FunFam" id="1.10.287.70:FF:000055">
    <property type="entry name" value="Polycystic kidney disease 2-like 1"/>
    <property type="match status" value="1"/>
</dbReference>
<feature type="transmembrane region" description="Helical" evidence="16">
    <location>
        <begin position="526"/>
        <end position="551"/>
    </location>
</feature>
<evidence type="ECO:0000256" key="8">
    <source>
        <dbReference type="ARBA" id="ARBA00023065"/>
    </source>
</evidence>
<evidence type="ECO:0000256" key="13">
    <source>
        <dbReference type="ARBA" id="ARBA00023303"/>
    </source>
</evidence>
<dbReference type="Gene3D" id="1.10.238.10">
    <property type="entry name" value="EF-hand"/>
    <property type="match status" value="1"/>
</dbReference>
<dbReference type="Gene3D" id="1.10.287.70">
    <property type="match status" value="1"/>
</dbReference>
<dbReference type="InterPro" id="IPR027359">
    <property type="entry name" value="Volt_channel_dom_sf"/>
</dbReference>
<dbReference type="Gene3D" id="1.20.120.350">
    <property type="entry name" value="Voltage-gated potassium channels. Chain C"/>
    <property type="match status" value="1"/>
</dbReference>
<feature type="binding site" evidence="14">
    <location>
        <position position="647"/>
    </location>
    <ligand>
        <name>Ca(2+)</name>
        <dbReference type="ChEBI" id="CHEBI:29108"/>
        <label>2</label>
    </ligand>
</feature>
<evidence type="ECO:0000313" key="20">
    <source>
        <dbReference type="WBParaSite" id="TREG1_124590.1"/>
    </source>
</evidence>
<dbReference type="InterPro" id="IPR051223">
    <property type="entry name" value="Polycystin"/>
</dbReference>
<evidence type="ECO:0000256" key="7">
    <source>
        <dbReference type="ARBA" id="ARBA00023054"/>
    </source>
</evidence>
<keyword evidence="11" id="KW-0325">Glycoprotein</keyword>
<dbReference type="Pfam" id="PF08016">
    <property type="entry name" value="PKD_channel"/>
    <property type="match status" value="1"/>
</dbReference>
<feature type="domain" description="Polycystin cation channel PKD1/PKD2" evidence="17">
    <location>
        <begin position="334"/>
        <end position="557"/>
    </location>
</feature>